<protein>
    <submittedName>
        <fullName evidence="5">NAD(P)-dependent dehydrogenase (Short-subunit alcohol dehydrogenase family)</fullName>
    </submittedName>
</protein>
<comment type="similarity">
    <text evidence="1 4">Belongs to the short-chain dehydrogenases/reductases (SDR) family.</text>
</comment>
<evidence type="ECO:0000313" key="5">
    <source>
        <dbReference type="EMBL" id="MBB5331854.1"/>
    </source>
</evidence>
<evidence type="ECO:0000256" key="1">
    <source>
        <dbReference type="ARBA" id="ARBA00006484"/>
    </source>
</evidence>
<name>A0A9X0U6P9_9BACT</name>
<evidence type="ECO:0000256" key="4">
    <source>
        <dbReference type="RuleBase" id="RU000363"/>
    </source>
</evidence>
<comment type="caution">
    <text evidence="5">The sequence shown here is derived from an EMBL/GenBank/DDBJ whole genome shotgun (WGS) entry which is preliminary data.</text>
</comment>
<evidence type="ECO:0000313" key="6">
    <source>
        <dbReference type="Proteomes" id="UP000535182"/>
    </source>
</evidence>
<evidence type="ECO:0000256" key="2">
    <source>
        <dbReference type="ARBA" id="ARBA00022857"/>
    </source>
</evidence>
<dbReference type="PRINTS" id="PR00080">
    <property type="entry name" value="SDRFAMILY"/>
</dbReference>
<gene>
    <name evidence="5" type="ORF">HDF14_005503</name>
</gene>
<sequence length="243" mass="25541">MAKVVLITGANKGIGFEVARQLGHSGFTVLLGARDASRGEAAAAKLSAEGSDVRPVIADLDRAPETATSLAGQIQKEFGHLDVLINNAGAFDLTGGDGPASAVSIDAMKRTFATNFFGTVEFTQPFLPLLRAAESARIINVSSGLGSVGLNNDPASPFYSVKPLGYNASKAALNMFTVNLAWELRDTKIKVNSICPGFTATDLNNNTGTQTIEEGAIAIVRFAQQTDDSPTGGFFHKDGTYPW</sequence>
<dbReference type="RefSeq" id="WP_183981619.1">
    <property type="nucleotide sequence ID" value="NZ_JACHEB010000018.1"/>
</dbReference>
<dbReference type="GO" id="GO:0016616">
    <property type="term" value="F:oxidoreductase activity, acting on the CH-OH group of donors, NAD or NADP as acceptor"/>
    <property type="evidence" value="ECO:0007669"/>
    <property type="project" value="InterPro"/>
</dbReference>
<keyword evidence="2" id="KW-0521">NADP</keyword>
<dbReference type="PRINTS" id="PR00081">
    <property type="entry name" value="GDHRDH"/>
</dbReference>
<dbReference type="InterPro" id="IPR036291">
    <property type="entry name" value="NAD(P)-bd_dom_sf"/>
</dbReference>
<dbReference type="Gene3D" id="3.40.50.720">
    <property type="entry name" value="NAD(P)-binding Rossmann-like Domain"/>
    <property type="match status" value="1"/>
</dbReference>
<dbReference type="Proteomes" id="UP000535182">
    <property type="component" value="Unassembled WGS sequence"/>
</dbReference>
<keyword evidence="6" id="KW-1185">Reference proteome</keyword>
<accession>A0A9X0U6P9</accession>
<organism evidence="5 6">
    <name type="scientific">Tunturiibacter gelidiferens</name>
    <dbReference type="NCBI Taxonomy" id="3069689"/>
    <lineage>
        <taxon>Bacteria</taxon>
        <taxon>Pseudomonadati</taxon>
        <taxon>Acidobacteriota</taxon>
        <taxon>Terriglobia</taxon>
        <taxon>Terriglobales</taxon>
        <taxon>Acidobacteriaceae</taxon>
        <taxon>Tunturiibacter</taxon>
    </lineage>
</organism>
<proteinExistence type="inferred from homology"/>
<dbReference type="AlphaFoldDB" id="A0A9X0U6P9"/>
<dbReference type="PANTHER" id="PTHR43490:SF99">
    <property type="entry name" value="SHORT-CHAIN DEHYDROGENASE_REDUCTASE"/>
    <property type="match status" value="1"/>
</dbReference>
<dbReference type="EMBL" id="JACHEB010000018">
    <property type="protein sequence ID" value="MBB5331854.1"/>
    <property type="molecule type" value="Genomic_DNA"/>
</dbReference>
<dbReference type="GO" id="GO:0016020">
    <property type="term" value="C:membrane"/>
    <property type="evidence" value="ECO:0007669"/>
    <property type="project" value="TreeGrafter"/>
</dbReference>
<dbReference type="InterPro" id="IPR045313">
    <property type="entry name" value="CBR1-like"/>
</dbReference>
<dbReference type="CDD" id="cd05324">
    <property type="entry name" value="carb_red_PTCR-like_SDR_c"/>
    <property type="match status" value="1"/>
</dbReference>
<evidence type="ECO:0000256" key="3">
    <source>
        <dbReference type="ARBA" id="ARBA00023002"/>
    </source>
</evidence>
<dbReference type="PANTHER" id="PTHR43490">
    <property type="entry name" value="(+)-NEOMENTHOL DEHYDROGENASE"/>
    <property type="match status" value="1"/>
</dbReference>
<reference evidence="5 6" key="1">
    <citation type="submission" date="2020-08" db="EMBL/GenBank/DDBJ databases">
        <title>Genomic Encyclopedia of Type Strains, Phase IV (KMG-V): Genome sequencing to study the core and pangenomes of soil and plant-associated prokaryotes.</title>
        <authorList>
            <person name="Whitman W."/>
        </authorList>
    </citation>
    <scope>NUCLEOTIDE SEQUENCE [LARGE SCALE GENOMIC DNA]</scope>
    <source>
        <strain evidence="5 6">X5P2</strain>
    </source>
</reference>
<keyword evidence="3" id="KW-0560">Oxidoreductase</keyword>
<dbReference type="SUPFAM" id="SSF51735">
    <property type="entry name" value="NAD(P)-binding Rossmann-fold domains"/>
    <property type="match status" value="1"/>
</dbReference>
<dbReference type="Pfam" id="PF00106">
    <property type="entry name" value="adh_short"/>
    <property type="match status" value="1"/>
</dbReference>
<dbReference type="InterPro" id="IPR002347">
    <property type="entry name" value="SDR_fam"/>
</dbReference>